<protein>
    <recommendedName>
        <fullName evidence="3">EF-hand domain-containing protein</fullName>
    </recommendedName>
</protein>
<evidence type="ECO:0000256" key="2">
    <source>
        <dbReference type="ARBA" id="ARBA00022837"/>
    </source>
</evidence>
<feature type="domain" description="EF-hand" evidence="3">
    <location>
        <begin position="165"/>
        <end position="200"/>
    </location>
</feature>
<evidence type="ECO:0000313" key="5">
    <source>
        <dbReference type="Proteomes" id="UP001515480"/>
    </source>
</evidence>
<dbReference type="PANTHER" id="PTHR23048:SF0">
    <property type="entry name" value="CALMODULIN LIKE 3"/>
    <property type="match status" value="1"/>
</dbReference>
<dbReference type="Proteomes" id="UP001515480">
    <property type="component" value="Unassembled WGS sequence"/>
</dbReference>
<reference evidence="4 5" key="1">
    <citation type="journal article" date="2024" name="Science">
        <title>Giant polyketide synthase enzymes in the biosynthesis of giant marine polyether toxins.</title>
        <authorList>
            <person name="Fallon T.R."/>
            <person name="Shende V.V."/>
            <person name="Wierzbicki I.H."/>
            <person name="Pendleton A.L."/>
            <person name="Watervoot N.F."/>
            <person name="Auber R.P."/>
            <person name="Gonzalez D.J."/>
            <person name="Wisecaver J.H."/>
            <person name="Moore B.S."/>
        </authorList>
    </citation>
    <scope>NUCLEOTIDE SEQUENCE [LARGE SCALE GENOMIC DNA]</scope>
    <source>
        <strain evidence="4 5">12B1</strain>
    </source>
</reference>
<proteinExistence type="predicted"/>
<dbReference type="PROSITE" id="PS50222">
    <property type="entry name" value="EF_HAND_2"/>
    <property type="match status" value="3"/>
</dbReference>
<keyword evidence="2" id="KW-0106">Calcium</keyword>
<accession>A0AB34IZX6</accession>
<dbReference type="SUPFAM" id="SSF47473">
    <property type="entry name" value="EF-hand"/>
    <property type="match status" value="1"/>
</dbReference>
<name>A0AB34IZX6_PRYPA</name>
<evidence type="ECO:0000259" key="3">
    <source>
        <dbReference type="PROSITE" id="PS50222"/>
    </source>
</evidence>
<dbReference type="InterPro" id="IPR050230">
    <property type="entry name" value="CALM/Myosin/TropC-like"/>
</dbReference>
<keyword evidence="5" id="KW-1185">Reference proteome</keyword>
<dbReference type="InterPro" id="IPR011992">
    <property type="entry name" value="EF-hand-dom_pair"/>
</dbReference>
<dbReference type="EMBL" id="JBGBPQ010000014">
    <property type="protein sequence ID" value="KAL1510988.1"/>
    <property type="molecule type" value="Genomic_DNA"/>
</dbReference>
<feature type="domain" description="EF-hand" evidence="3">
    <location>
        <begin position="70"/>
        <end position="105"/>
    </location>
</feature>
<dbReference type="InterPro" id="IPR018247">
    <property type="entry name" value="EF_Hand_1_Ca_BS"/>
</dbReference>
<dbReference type="PANTHER" id="PTHR23048">
    <property type="entry name" value="MYOSIN LIGHT CHAIN 1, 3"/>
    <property type="match status" value="1"/>
</dbReference>
<dbReference type="Gene3D" id="1.10.238.10">
    <property type="entry name" value="EF-hand"/>
    <property type="match status" value="2"/>
</dbReference>
<dbReference type="SMART" id="SM00054">
    <property type="entry name" value="EFh"/>
    <property type="match status" value="3"/>
</dbReference>
<dbReference type="PROSITE" id="PS00018">
    <property type="entry name" value="EF_HAND_1"/>
    <property type="match status" value="1"/>
</dbReference>
<comment type="caution">
    <text evidence="4">The sequence shown here is derived from an EMBL/GenBank/DDBJ whole genome shotgun (WGS) entry which is preliminary data.</text>
</comment>
<dbReference type="CDD" id="cd00051">
    <property type="entry name" value="EFh"/>
    <property type="match status" value="1"/>
</dbReference>
<dbReference type="InterPro" id="IPR002048">
    <property type="entry name" value="EF_hand_dom"/>
</dbReference>
<dbReference type="FunFam" id="1.10.238.10:FF:000003">
    <property type="entry name" value="Calmodulin A"/>
    <property type="match status" value="1"/>
</dbReference>
<feature type="domain" description="EF-hand" evidence="3">
    <location>
        <begin position="202"/>
        <end position="237"/>
    </location>
</feature>
<evidence type="ECO:0000313" key="4">
    <source>
        <dbReference type="EMBL" id="KAL1510988.1"/>
    </source>
</evidence>
<keyword evidence="1" id="KW-0677">Repeat</keyword>
<organism evidence="4 5">
    <name type="scientific">Prymnesium parvum</name>
    <name type="common">Toxic golden alga</name>
    <dbReference type="NCBI Taxonomy" id="97485"/>
    <lineage>
        <taxon>Eukaryota</taxon>
        <taxon>Haptista</taxon>
        <taxon>Haptophyta</taxon>
        <taxon>Prymnesiophyceae</taxon>
        <taxon>Prymnesiales</taxon>
        <taxon>Prymnesiaceae</taxon>
        <taxon>Prymnesium</taxon>
    </lineage>
</organism>
<dbReference type="AlphaFoldDB" id="A0AB34IZX6"/>
<dbReference type="GO" id="GO:0005509">
    <property type="term" value="F:calcium ion binding"/>
    <property type="evidence" value="ECO:0007669"/>
    <property type="project" value="InterPro"/>
</dbReference>
<evidence type="ECO:0000256" key="1">
    <source>
        <dbReference type="ARBA" id="ARBA00022737"/>
    </source>
</evidence>
<dbReference type="Pfam" id="PF13499">
    <property type="entry name" value="EF-hand_7"/>
    <property type="match status" value="2"/>
</dbReference>
<dbReference type="GO" id="GO:0016460">
    <property type="term" value="C:myosin II complex"/>
    <property type="evidence" value="ECO:0007669"/>
    <property type="project" value="TreeGrafter"/>
</dbReference>
<gene>
    <name evidence="4" type="ORF">AB1Y20_005813</name>
</gene>
<sequence>MVSSTLEKYCRLQACDFKIAPRSLRSRRSTEPSLPLYAEHFGFGAVMSASMALGELPIAGDIGLASMESKFVAEAQRVFEKLDKDKDDKLNRDELLLAFRHMGKNPTRAEFQKLASELAEANRNALENKLKGFVKKKGVHDETHDKFEIVDFLTLLHMDLKEGPNDERELLEAFATFDVEQNGHVTVDQLRQALTSMGSEPLSESEVNDIIEIADREKDGLVNYEELMKLILQPIFE</sequence>